<evidence type="ECO:0000256" key="2">
    <source>
        <dbReference type="ARBA" id="ARBA00022803"/>
    </source>
</evidence>
<evidence type="ECO:0000313" key="8">
    <source>
        <dbReference type="Proteomes" id="UP000809431"/>
    </source>
</evidence>
<evidence type="ECO:0000313" key="7">
    <source>
        <dbReference type="EMBL" id="MBM3115288.1"/>
    </source>
</evidence>
<dbReference type="PANTHER" id="PTHR44943">
    <property type="entry name" value="CELLULOSE SYNTHASE OPERON PROTEIN C"/>
    <property type="match status" value="1"/>
</dbReference>
<evidence type="ECO:0000259" key="6">
    <source>
        <dbReference type="Pfam" id="PF24125"/>
    </source>
</evidence>
<proteinExistence type="predicted"/>
<dbReference type="SUPFAM" id="SSF48452">
    <property type="entry name" value="TPR-like"/>
    <property type="match status" value="1"/>
</dbReference>
<evidence type="ECO:0000256" key="1">
    <source>
        <dbReference type="ARBA" id="ARBA00022737"/>
    </source>
</evidence>
<keyword evidence="2 3" id="KW-0802">TPR repeat</keyword>
<keyword evidence="8" id="KW-1185">Reference proteome</keyword>
<evidence type="ECO:0000256" key="4">
    <source>
        <dbReference type="SAM" id="MobiDB-lite"/>
    </source>
</evidence>
<name>A0ABS2BI47_9NEIS</name>
<feature type="repeat" description="TPR" evidence="3">
    <location>
        <begin position="86"/>
        <end position="119"/>
    </location>
</feature>
<dbReference type="SUPFAM" id="SSF54427">
    <property type="entry name" value="NTF2-like"/>
    <property type="match status" value="1"/>
</dbReference>
<dbReference type="Gene3D" id="1.25.40.10">
    <property type="entry name" value="Tetratricopeptide repeat domain"/>
    <property type="match status" value="1"/>
</dbReference>
<dbReference type="InterPro" id="IPR019734">
    <property type="entry name" value="TPR_rpt"/>
</dbReference>
<sequence>MRLRRLSLALLLLAGAVQAGEKEDIQQLLQARQYAPALDRADRALTKTPKDPQIRFLRGLALTELGRSDDAIKTFVSLSEDYPQLPEPYNNLAVLYAQQNQYDKARTALQMAIQTNPSYATAHENLGDLYARLASQAYDKALQLEGSKGSAQTKLKLVNELFSRNGTPARPATPSKAPTPAPVAVAMAPVKPTVAPTPAATPAPAPKPTPAPTPAPTPQPTPTPTPAPKPAVDPRQQDVIAAVQRWAQNWGKQNVEGYLAAYTRNYAPAGLNHKDWEKQRRALVGGPKSIEVRLSDIRVDFGNDDKTAKVRFRQSYRSDRLSSTTGKTLILEKNGAEWLISDERSGR</sequence>
<keyword evidence="5" id="KW-0732">Signal</keyword>
<accession>A0ABS2BI47</accession>
<comment type="caution">
    <text evidence="7">The sequence shown here is derived from an EMBL/GenBank/DDBJ whole genome shotgun (WGS) entry which is preliminary data.</text>
</comment>
<dbReference type="PANTHER" id="PTHR44943:SF8">
    <property type="entry name" value="TPR REPEAT-CONTAINING PROTEIN MJ0263"/>
    <property type="match status" value="1"/>
</dbReference>
<feature type="domain" description="Cds6 C-terminal" evidence="6">
    <location>
        <begin position="239"/>
        <end position="343"/>
    </location>
</feature>
<dbReference type="Pfam" id="PF24125">
    <property type="entry name" value="Cds6_C"/>
    <property type="match status" value="1"/>
</dbReference>
<dbReference type="EMBL" id="JAESND010000002">
    <property type="protein sequence ID" value="MBM3115288.1"/>
    <property type="molecule type" value="Genomic_DNA"/>
</dbReference>
<dbReference type="InterPro" id="IPR056203">
    <property type="entry name" value="Cds6_C"/>
</dbReference>
<feature type="signal peptide" evidence="5">
    <location>
        <begin position="1"/>
        <end position="19"/>
    </location>
</feature>
<feature type="compositionally biased region" description="Pro residues" evidence="4">
    <location>
        <begin position="199"/>
        <end position="231"/>
    </location>
</feature>
<reference evidence="7 8" key="1">
    <citation type="submission" date="2021-01" db="EMBL/GenBank/DDBJ databases">
        <title>Draft Genome Sequence and Polyhydroxyalkanoate Biosynthetic Potential of Jeongeupia naejangsanensis Type Strain DSM 24253.</title>
        <authorList>
            <person name="Turrini P."/>
            <person name="Artuso I."/>
            <person name="Lugli G.A."/>
            <person name="Frangipani E."/>
            <person name="Ventura M."/>
            <person name="Visca P."/>
        </authorList>
    </citation>
    <scope>NUCLEOTIDE SEQUENCE [LARGE SCALE GENOMIC DNA]</scope>
    <source>
        <strain evidence="7 8">DSM 24253</strain>
    </source>
</reference>
<dbReference type="Gene3D" id="3.10.450.50">
    <property type="match status" value="1"/>
</dbReference>
<dbReference type="InterPro" id="IPR032710">
    <property type="entry name" value="NTF2-like_dom_sf"/>
</dbReference>
<dbReference type="Pfam" id="PF13432">
    <property type="entry name" value="TPR_16"/>
    <property type="match status" value="1"/>
</dbReference>
<organism evidence="7 8">
    <name type="scientific">Jeongeupia naejangsanensis</name>
    <dbReference type="NCBI Taxonomy" id="613195"/>
    <lineage>
        <taxon>Bacteria</taxon>
        <taxon>Pseudomonadati</taxon>
        <taxon>Pseudomonadota</taxon>
        <taxon>Betaproteobacteria</taxon>
        <taxon>Neisseriales</taxon>
        <taxon>Chitinibacteraceae</taxon>
        <taxon>Jeongeupia</taxon>
    </lineage>
</organism>
<dbReference type="Pfam" id="PF13414">
    <property type="entry name" value="TPR_11"/>
    <property type="match status" value="1"/>
</dbReference>
<gene>
    <name evidence="7" type="ORF">JMJ54_05550</name>
</gene>
<protein>
    <submittedName>
        <fullName evidence="7">Tetratricopeptide repeat protein</fullName>
    </submittedName>
</protein>
<dbReference type="InterPro" id="IPR011990">
    <property type="entry name" value="TPR-like_helical_dom_sf"/>
</dbReference>
<evidence type="ECO:0000256" key="3">
    <source>
        <dbReference type="PROSITE-ProRule" id="PRU00339"/>
    </source>
</evidence>
<dbReference type="Proteomes" id="UP000809431">
    <property type="component" value="Unassembled WGS sequence"/>
</dbReference>
<evidence type="ECO:0000256" key="5">
    <source>
        <dbReference type="SAM" id="SignalP"/>
    </source>
</evidence>
<dbReference type="PROSITE" id="PS50005">
    <property type="entry name" value="TPR"/>
    <property type="match status" value="1"/>
</dbReference>
<keyword evidence="1" id="KW-0677">Repeat</keyword>
<feature type="region of interest" description="Disordered" evidence="4">
    <location>
        <begin position="194"/>
        <end position="234"/>
    </location>
</feature>
<dbReference type="SMART" id="SM00028">
    <property type="entry name" value="TPR"/>
    <property type="match status" value="3"/>
</dbReference>
<feature type="chain" id="PRO_5045204987" evidence="5">
    <location>
        <begin position="20"/>
        <end position="347"/>
    </location>
</feature>
<dbReference type="RefSeq" id="WP_203536966.1">
    <property type="nucleotide sequence ID" value="NZ_JAESND010000002.1"/>
</dbReference>
<dbReference type="InterPro" id="IPR051685">
    <property type="entry name" value="Ycf3/AcsC/BcsC/TPR_MFPF"/>
</dbReference>